<protein>
    <submittedName>
        <fullName evidence="3">Iron(III) transport system substrate-binding protein</fullName>
    </submittedName>
</protein>
<evidence type="ECO:0000256" key="2">
    <source>
        <dbReference type="SAM" id="MobiDB-lite"/>
    </source>
</evidence>
<dbReference type="PANTHER" id="PTHR30006">
    <property type="entry name" value="THIAMINE-BINDING PERIPLASMIC PROTEIN-RELATED"/>
    <property type="match status" value="1"/>
</dbReference>
<keyword evidence="4" id="KW-1185">Reference proteome</keyword>
<evidence type="ECO:0000313" key="4">
    <source>
        <dbReference type="Proteomes" id="UP000198636"/>
    </source>
</evidence>
<dbReference type="GO" id="GO:0030976">
    <property type="term" value="F:thiamine pyrophosphate binding"/>
    <property type="evidence" value="ECO:0007669"/>
    <property type="project" value="TreeGrafter"/>
</dbReference>
<reference evidence="3 4" key="1">
    <citation type="submission" date="2016-10" db="EMBL/GenBank/DDBJ databases">
        <authorList>
            <person name="de Groot N.N."/>
        </authorList>
    </citation>
    <scope>NUCLEOTIDE SEQUENCE [LARGE SCALE GENOMIC DNA]</scope>
    <source>
        <strain evidence="3 4">DSM 18978</strain>
    </source>
</reference>
<dbReference type="GO" id="GO:0030975">
    <property type="term" value="F:thiamine binding"/>
    <property type="evidence" value="ECO:0007669"/>
    <property type="project" value="TreeGrafter"/>
</dbReference>
<evidence type="ECO:0000256" key="1">
    <source>
        <dbReference type="ARBA" id="ARBA00022729"/>
    </source>
</evidence>
<proteinExistence type="predicted"/>
<dbReference type="PIRSF" id="PIRSF002825">
    <property type="entry name" value="CfbpA"/>
    <property type="match status" value="1"/>
</dbReference>
<dbReference type="Gene3D" id="3.40.190.10">
    <property type="entry name" value="Periplasmic binding protein-like II"/>
    <property type="match status" value="2"/>
</dbReference>
<organism evidence="3 4">
    <name type="scientific">Alkaliphilus peptidifermentans DSM 18978</name>
    <dbReference type="NCBI Taxonomy" id="1120976"/>
    <lineage>
        <taxon>Bacteria</taxon>
        <taxon>Bacillati</taxon>
        <taxon>Bacillota</taxon>
        <taxon>Clostridia</taxon>
        <taxon>Peptostreptococcales</taxon>
        <taxon>Natronincolaceae</taxon>
        <taxon>Alkaliphilus</taxon>
    </lineage>
</organism>
<dbReference type="Pfam" id="PF13343">
    <property type="entry name" value="SBP_bac_6"/>
    <property type="match status" value="1"/>
</dbReference>
<dbReference type="InterPro" id="IPR026045">
    <property type="entry name" value="Ferric-bd"/>
</dbReference>
<keyword evidence="1" id="KW-0732">Signal</keyword>
<sequence length="358" mass="39300">MNYKKIIAIVLSVLLIGGLLVGCSSDNEVGQQTPEENDTQQENSTEQKASGSVTVYSPHSAEVINPIVKEFQERTGVQVDVVAAGTGELLKRIEAESANPLGDVMWGGGAESLDSFKDYFEPYKTQEDNMIAPYFKDAEYNWTGFSALPMVIMYNKKLVKPEDVPTSWEDLLDDKWKGKIAYADPARSGSSYTTLVTILKAFENDGDDGWNFIRSFIDNLDGKIIGSSSGVFVGVADGEYSIGLTLEEAAMRYVVAGADVGVVYPSEGTSAVPDGIAVIKDAKNMENAKLFIDFVVGKDVQNIVVNNFSRRSIRSDLEAPEGLDPIDKIKLVDYDFSWAANNKDEVLDKWRNIVIGRE</sequence>
<dbReference type="GO" id="GO:0015888">
    <property type="term" value="P:thiamine transport"/>
    <property type="evidence" value="ECO:0007669"/>
    <property type="project" value="TreeGrafter"/>
</dbReference>
<dbReference type="CDD" id="cd13546">
    <property type="entry name" value="PBP2_BitB"/>
    <property type="match status" value="1"/>
</dbReference>
<dbReference type="OrthoDB" id="9791045at2"/>
<dbReference type="GO" id="GO:0030288">
    <property type="term" value="C:outer membrane-bounded periplasmic space"/>
    <property type="evidence" value="ECO:0007669"/>
    <property type="project" value="TreeGrafter"/>
</dbReference>
<dbReference type="PANTHER" id="PTHR30006:SF2">
    <property type="entry name" value="ABC TRANSPORTER SUBSTRATE-BINDING PROTEIN"/>
    <property type="match status" value="1"/>
</dbReference>
<dbReference type="AlphaFoldDB" id="A0A1G5AVG6"/>
<accession>A0A1G5AVG6</accession>
<feature type="region of interest" description="Disordered" evidence="2">
    <location>
        <begin position="29"/>
        <end position="52"/>
    </location>
</feature>
<dbReference type="SUPFAM" id="SSF53850">
    <property type="entry name" value="Periplasmic binding protein-like II"/>
    <property type="match status" value="1"/>
</dbReference>
<evidence type="ECO:0000313" key="3">
    <source>
        <dbReference type="EMBL" id="SCX81887.1"/>
    </source>
</evidence>
<dbReference type="EMBL" id="FMUS01000001">
    <property type="protein sequence ID" value="SCX81887.1"/>
    <property type="molecule type" value="Genomic_DNA"/>
</dbReference>
<name>A0A1G5AVG6_9FIRM</name>
<dbReference type="PROSITE" id="PS51257">
    <property type="entry name" value="PROKAR_LIPOPROTEIN"/>
    <property type="match status" value="1"/>
</dbReference>
<dbReference type="RefSeq" id="WP_091539148.1">
    <property type="nucleotide sequence ID" value="NZ_FMUS01000001.1"/>
</dbReference>
<gene>
    <name evidence="3" type="ORF">SAMN03080606_00301</name>
</gene>
<dbReference type="STRING" id="1120976.SAMN03080606_00301"/>
<dbReference type="Proteomes" id="UP000198636">
    <property type="component" value="Unassembled WGS sequence"/>
</dbReference>